<organism evidence="1">
    <name type="scientific">freshwater metagenome</name>
    <dbReference type="NCBI Taxonomy" id="449393"/>
    <lineage>
        <taxon>unclassified sequences</taxon>
        <taxon>metagenomes</taxon>
        <taxon>ecological metagenomes</taxon>
    </lineage>
</organism>
<accession>A0A6J7K756</accession>
<proteinExistence type="predicted"/>
<sequence length="229" mass="24753">MRHVGARLRGRGHCRDVRAVGVRPARGRADPVPRRDSGGVSNRGHCGAVDGRLVLRLDLRAVDDRRADLCDRLGAVGPDADAASGSAHHHRVVLTTVETSDHDRARQRRHGDPGRAIVGRVLVGGALGRHAAGRGDVDRQLPLFRDDSRDYRCGLCQPAVGDHPADRRSRHLDPRRLGRTGVPVKAPIEWHGRLQHLAGPAQKQLVVVGNAHVHVGRGVSLRGSSEGCR</sequence>
<evidence type="ECO:0000313" key="1">
    <source>
        <dbReference type="EMBL" id="CAB4951778.1"/>
    </source>
</evidence>
<dbReference type="AlphaFoldDB" id="A0A6J7K756"/>
<name>A0A6J7K756_9ZZZZ</name>
<dbReference type="EMBL" id="CAFBNF010000175">
    <property type="protein sequence ID" value="CAB4951778.1"/>
    <property type="molecule type" value="Genomic_DNA"/>
</dbReference>
<reference evidence="1" key="1">
    <citation type="submission" date="2020-05" db="EMBL/GenBank/DDBJ databases">
        <authorList>
            <person name="Chiriac C."/>
            <person name="Salcher M."/>
            <person name="Ghai R."/>
            <person name="Kavagutti S V."/>
        </authorList>
    </citation>
    <scope>NUCLEOTIDE SEQUENCE</scope>
</reference>
<protein>
    <submittedName>
        <fullName evidence="1">Unannotated protein</fullName>
    </submittedName>
</protein>
<gene>
    <name evidence="1" type="ORF">UFOPK3773_01448</name>
</gene>